<name>A0ABU4HPS3_9ACTN</name>
<dbReference type="RefSeq" id="WP_318596996.1">
    <property type="nucleotide sequence ID" value="NZ_JAWSTH010000020.1"/>
</dbReference>
<sequence length="64" mass="7044">MSYEEDPEFPPPRSDDSPLDPRQLLKDIDALVAAGLVVPVRDRSGEVRVTPTAPLDIEETLRAS</sequence>
<dbReference type="EMBL" id="JAWSTH010000020">
    <property type="protein sequence ID" value="MDW5594697.1"/>
    <property type="molecule type" value="Genomic_DNA"/>
</dbReference>
<dbReference type="Proteomes" id="UP001284601">
    <property type="component" value="Unassembled WGS sequence"/>
</dbReference>
<evidence type="ECO:0000256" key="1">
    <source>
        <dbReference type="SAM" id="MobiDB-lite"/>
    </source>
</evidence>
<proteinExistence type="predicted"/>
<keyword evidence="3" id="KW-1185">Reference proteome</keyword>
<reference evidence="3" key="1">
    <citation type="submission" date="2023-07" db="EMBL/GenBank/DDBJ databases">
        <title>Conexibacter stalactiti sp. nov., isolated from stalactites in a lava cave and emended description of the genus Conexibacter.</title>
        <authorList>
            <person name="Lee S.D."/>
        </authorList>
    </citation>
    <scope>NUCLEOTIDE SEQUENCE [LARGE SCALE GENOMIC DNA]</scope>
    <source>
        <strain evidence="3">KCTC 39840</strain>
    </source>
</reference>
<accession>A0ABU4HPS3</accession>
<reference evidence="2 3" key="2">
    <citation type="submission" date="2023-10" db="EMBL/GenBank/DDBJ databases">
        <authorList>
            <person name="Han X.F."/>
        </authorList>
    </citation>
    <scope>NUCLEOTIDE SEQUENCE [LARGE SCALE GENOMIC DNA]</scope>
    <source>
        <strain evidence="2 3">KCTC 39840</strain>
    </source>
</reference>
<gene>
    <name evidence="2" type="ORF">R7226_10140</name>
</gene>
<organism evidence="2 3">
    <name type="scientific">Conexibacter stalactiti</name>
    <dbReference type="NCBI Taxonomy" id="1940611"/>
    <lineage>
        <taxon>Bacteria</taxon>
        <taxon>Bacillati</taxon>
        <taxon>Actinomycetota</taxon>
        <taxon>Thermoleophilia</taxon>
        <taxon>Solirubrobacterales</taxon>
        <taxon>Conexibacteraceae</taxon>
        <taxon>Conexibacter</taxon>
    </lineage>
</organism>
<comment type="caution">
    <text evidence="2">The sequence shown here is derived from an EMBL/GenBank/DDBJ whole genome shotgun (WGS) entry which is preliminary data.</text>
</comment>
<evidence type="ECO:0000313" key="3">
    <source>
        <dbReference type="Proteomes" id="UP001284601"/>
    </source>
</evidence>
<protein>
    <recommendedName>
        <fullName evidence="4">DUF3253 domain-containing protein</fullName>
    </recommendedName>
</protein>
<evidence type="ECO:0008006" key="4">
    <source>
        <dbReference type="Google" id="ProtNLM"/>
    </source>
</evidence>
<evidence type="ECO:0000313" key="2">
    <source>
        <dbReference type="EMBL" id="MDW5594697.1"/>
    </source>
</evidence>
<feature type="region of interest" description="Disordered" evidence="1">
    <location>
        <begin position="1"/>
        <end position="22"/>
    </location>
</feature>